<dbReference type="Pfam" id="PF13621">
    <property type="entry name" value="Cupin_8"/>
    <property type="match status" value="1"/>
</dbReference>
<accession>A0A5C6GMM2</accession>
<reference evidence="3" key="1">
    <citation type="submission" date="2018-12" db="EMBL/GenBank/DDBJ databases">
        <title>The complete genome of Metarhizium rileyi, a key fungal pathogen of Lepidoptera.</title>
        <authorList>
            <person name="Binneck E."/>
            <person name="Lastra C.C.L."/>
            <person name="Sosa-Gomez D.R."/>
        </authorList>
    </citation>
    <scope>NUCLEOTIDE SEQUENCE [LARGE SCALE GENOMIC DNA]</scope>
    <source>
        <strain evidence="3">Cep018-CH2</strain>
    </source>
</reference>
<dbReference type="PANTHER" id="PTHR12461">
    <property type="entry name" value="HYPOXIA-INDUCIBLE FACTOR 1 ALPHA INHIBITOR-RELATED"/>
    <property type="match status" value="1"/>
</dbReference>
<dbReference type="InterPro" id="IPR003347">
    <property type="entry name" value="JmjC_dom"/>
</dbReference>
<protein>
    <recommendedName>
        <fullName evidence="1">JmjC domain-containing protein</fullName>
    </recommendedName>
</protein>
<dbReference type="PANTHER" id="PTHR12461:SF99">
    <property type="entry name" value="BIFUNCTIONAL PEPTIDASE AND (3S)-LYSYL HYDROXYLASE JMJD7"/>
    <property type="match status" value="1"/>
</dbReference>
<dbReference type="InterPro" id="IPR041667">
    <property type="entry name" value="Cupin_8"/>
</dbReference>
<organism evidence="2 3">
    <name type="scientific">Metarhizium rileyi (strain RCEF 4871)</name>
    <name type="common">Nomuraea rileyi</name>
    <dbReference type="NCBI Taxonomy" id="1649241"/>
    <lineage>
        <taxon>Eukaryota</taxon>
        <taxon>Fungi</taxon>
        <taxon>Dikarya</taxon>
        <taxon>Ascomycota</taxon>
        <taxon>Pezizomycotina</taxon>
        <taxon>Sordariomycetes</taxon>
        <taxon>Hypocreomycetidae</taxon>
        <taxon>Hypocreales</taxon>
        <taxon>Clavicipitaceae</taxon>
        <taxon>Metarhizium</taxon>
    </lineage>
</organism>
<dbReference type="AlphaFoldDB" id="A0A5C6GMM2"/>
<gene>
    <name evidence="2" type="ORF">ED733_007207</name>
</gene>
<dbReference type="Gene3D" id="2.60.120.10">
    <property type="entry name" value="Jelly Rolls"/>
    <property type="match status" value="1"/>
</dbReference>
<comment type="caution">
    <text evidence="2">The sequence shown here is derived from an EMBL/GenBank/DDBJ whole genome shotgun (WGS) entry which is preliminary data.</text>
</comment>
<proteinExistence type="predicted"/>
<dbReference type="InterPro" id="IPR014710">
    <property type="entry name" value="RmlC-like_jellyroll"/>
</dbReference>
<dbReference type="SUPFAM" id="SSF51197">
    <property type="entry name" value="Clavaminate synthase-like"/>
    <property type="match status" value="1"/>
</dbReference>
<name>A0A5C6GMM2_METRR</name>
<dbReference type="SMART" id="SM00558">
    <property type="entry name" value="JmjC"/>
    <property type="match status" value="1"/>
</dbReference>
<feature type="domain" description="JmjC" evidence="1">
    <location>
        <begin position="131"/>
        <end position="318"/>
    </location>
</feature>
<evidence type="ECO:0000313" key="3">
    <source>
        <dbReference type="Proteomes" id="UP000317257"/>
    </source>
</evidence>
<dbReference type="EMBL" id="SBHS01000003">
    <property type="protein sequence ID" value="TWU77503.1"/>
    <property type="molecule type" value="Genomic_DNA"/>
</dbReference>
<evidence type="ECO:0000313" key="2">
    <source>
        <dbReference type="EMBL" id="TWU77503.1"/>
    </source>
</evidence>
<sequence length="332" mass="37318">MTSHIESALKDLISTYNELNSSTIDELDSEPSPLEFMRYVSRNTPFVIRGASSSWKATREWNAAYLRTALTGQTVNVAVTPHGNADAPTFSPKDGVTVLSKPLEESEMFSDFLTYITQQEQDETFPRDSEVRYAQTQNDNFRDEYSMLFPDAQKDIPFARIALQKSPDAVNLWIGNSRSVTATHKDNFENIFVQVIGRKHFVLLPPVCHPCMNEALLTPATYVRDETGLSIRVDEGAELVPFVTWDPDDPQTSATPFSRYAQPMRVTLNPGDMLYLPAMWYHKVSQSSIPGGEGFVVAINYWYDMDFSGPVYPMVALVRAMAQRNASKSLEG</sequence>
<dbReference type="Proteomes" id="UP000317257">
    <property type="component" value="Unassembled WGS sequence"/>
</dbReference>
<evidence type="ECO:0000259" key="1">
    <source>
        <dbReference type="PROSITE" id="PS51184"/>
    </source>
</evidence>
<dbReference type="PROSITE" id="PS51184">
    <property type="entry name" value="JMJC"/>
    <property type="match status" value="1"/>
</dbReference>